<dbReference type="AlphaFoldDB" id="A0A9D2H4K8"/>
<evidence type="ECO:0000313" key="3">
    <source>
        <dbReference type="Proteomes" id="UP000824220"/>
    </source>
</evidence>
<evidence type="ECO:0000313" key="2">
    <source>
        <dbReference type="EMBL" id="HJA03260.1"/>
    </source>
</evidence>
<feature type="domain" description="DUF5615" evidence="1">
    <location>
        <begin position="3"/>
        <end position="90"/>
    </location>
</feature>
<reference evidence="2" key="2">
    <citation type="submission" date="2021-04" db="EMBL/GenBank/DDBJ databases">
        <authorList>
            <person name="Gilroy R."/>
        </authorList>
    </citation>
    <scope>NUCLEOTIDE SEQUENCE</scope>
    <source>
        <strain evidence="2">ChiHjej8B7-3636</strain>
    </source>
</reference>
<dbReference type="Pfam" id="PF18480">
    <property type="entry name" value="DUF5615"/>
    <property type="match status" value="1"/>
</dbReference>
<dbReference type="EMBL" id="DXAM01000003">
    <property type="protein sequence ID" value="HJA03260.1"/>
    <property type="molecule type" value="Genomic_DNA"/>
</dbReference>
<sequence>MIRFVLDEHYPARLARALTDRGVDARAVVASDSLRGRDDTSVLGAATADNRTVVTEDVTTFSRAIAATPMHCGVLFCHHGRFPRTAAGLLRLEEALVAFAANPPTGIEGTPFVWWLDRR</sequence>
<dbReference type="InterPro" id="IPR041049">
    <property type="entry name" value="DUF5615"/>
</dbReference>
<organism evidence="2 3">
    <name type="scientific">Candidatus Microbacterium stercoravium</name>
    <dbReference type="NCBI Taxonomy" id="2838697"/>
    <lineage>
        <taxon>Bacteria</taxon>
        <taxon>Bacillati</taxon>
        <taxon>Actinomycetota</taxon>
        <taxon>Actinomycetes</taxon>
        <taxon>Micrococcales</taxon>
        <taxon>Microbacteriaceae</taxon>
        <taxon>Microbacterium</taxon>
    </lineage>
</organism>
<reference evidence="2" key="1">
    <citation type="journal article" date="2021" name="PeerJ">
        <title>Extensive microbial diversity within the chicken gut microbiome revealed by metagenomics and culture.</title>
        <authorList>
            <person name="Gilroy R."/>
            <person name="Ravi A."/>
            <person name="Getino M."/>
            <person name="Pursley I."/>
            <person name="Horton D.L."/>
            <person name="Alikhan N.F."/>
            <person name="Baker D."/>
            <person name="Gharbi K."/>
            <person name="Hall N."/>
            <person name="Watson M."/>
            <person name="Adriaenssens E.M."/>
            <person name="Foster-Nyarko E."/>
            <person name="Jarju S."/>
            <person name="Secka A."/>
            <person name="Antonio M."/>
            <person name="Oren A."/>
            <person name="Chaudhuri R.R."/>
            <person name="La Ragione R."/>
            <person name="Hildebrand F."/>
            <person name="Pallen M.J."/>
        </authorList>
    </citation>
    <scope>NUCLEOTIDE SEQUENCE</scope>
    <source>
        <strain evidence="2">ChiHjej8B7-3636</strain>
    </source>
</reference>
<protein>
    <submittedName>
        <fullName evidence="2">DUF5615 family PIN-like protein</fullName>
    </submittedName>
</protein>
<accession>A0A9D2H4K8</accession>
<evidence type="ECO:0000259" key="1">
    <source>
        <dbReference type="Pfam" id="PF18480"/>
    </source>
</evidence>
<gene>
    <name evidence="2" type="ORF">H9800_00145</name>
</gene>
<comment type="caution">
    <text evidence="2">The sequence shown here is derived from an EMBL/GenBank/DDBJ whole genome shotgun (WGS) entry which is preliminary data.</text>
</comment>
<name>A0A9D2H4K8_9MICO</name>
<dbReference type="Proteomes" id="UP000824220">
    <property type="component" value="Unassembled WGS sequence"/>
</dbReference>
<proteinExistence type="predicted"/>